<dbReference type="SMART" id="SM00421">
    <property type="entry name" value="HTH_LUXR"/>
    <property type="match status" value="1"/>
</dbReference>
<dbReference type="InterPro" id="IPR036388">
    <property type="entry name" value="WH-like_DNA-bd_sf"/>
</dbReference>
<dbReference type="PANTHER" id="PTHR44688">
    <property type="entry name" value="DNA-BINDING TRANSCRIPTIONAL ACTIVATOR DEVR_DOSR"/>
    <property type="match status" value="1"/>
</dbReference>
<evidence type="ECO:0000256" key="3">
    <source>
        <dbReference type="ARBA" id="ARBA00023163"/>
    </source>
</evidence>
<dbReference type="Pfam" id="PF00196">
    <property type="entry name" value="GerE"/>
    <property type="match status" value="1"/>
</dbReference>
<dbReference type="GO" id="GO:0003677">
    <property type="term" value="F:DNA binding"/>
    <property type="evidence" value="ECO:0007669"/>
    <property type="project" value="UniProtKB-KW"/>
</dbReference>
<dbReference type="PANTHER" id="PTHR44688:SF16">
    <property type="entry name" value="DNA-BINDING TRANSCRIPTIONAL ACTIVATOR DEVR_DOSR"/>
    <property type="match status" value="1"/>
</dbReference>
<sequence length="249" mass="29799">MKTLETNDWMILNSIIYKIYTTEDARTMREQLIEQMKMVLDFDSADFYLAAKDGSKRLTEPITYNCDEDACVDYEDLDYSRGIMYSGKCLVYRETDIISDEKRVQTEYYNKIYRPNKWHYSLQMILGRNKEFLGVITFYRTIGKDNFQYDDIFLLDMLKDHIAYRLYRDRQEDSGSEEKLTVTQACETYDLTKREHTILKLLMQGKDNNRICDELAISVNTLKKHILNIYRKLGIKNRVQMFKMIKEKE</sequence>
<dbReference type="PRINTS" id="PR00038">
    <property type="entry name" value="HTHLUXR"/>
</dbReference>
<dbReference type="GO" id="GO:0006355">
    <property type="term" value="P:regulation of DNA-templated transcription"/>
    <property type="evidence" value="ECO:0007669"/>
    <property type="project" value="InterPro"/>
</dbReference>
<protein>
    <submittedName>
        <fullName evidence="5">Helix-turn-helix transcriptional regulator</fullName>
    </submittedName>
</protein>
<dbReference type="CDD" id="cd06170">
    <property type="entry name" value="LuxR_C_like"/>
    <property type="match status" value="1"/>
</dbReference>
<feature type="domain" description="HTH luxR-type" evidence="4">
    <location>
        <begin position="184"/>
        <end position="249"/>
    </location>
</feature>
<dbReference type="InterPro" id="IPR016032">
    <property type="entry name" value="Sig_transdc_resp-reg_C-effctor"/>
</dbReference>
<dbReference type="Gene3D" id="3.30.450.40">
    <property type="match status" value="1"/>
</dbReference>
<accession>A0A923LME8</accession>
<evidence type="ECO:0000256" key="1">
    <source>
        <dbReference type="ARBA" id="ARBA00023015"/>
    </source>
</evidence>
<dbReference type="InterPro" id="IPR000792">
    <property type="entry name" value="Tscrpt_reg_LuxR_C"/>
</dbReference>
<dbReference type="SUPFAM" id="SSF55781">
    <property type="entry name" value="GAF domain-like"/>
    <property type="match status" value="1"/>
</dbReference>
<keyword evidence="6" id="KW-1185">Reference proteome</keyword>
<dbReference type="InterPro" id="IPR029016">
    <property type="entry name" value="GAF-like_dom_sf"/>
</dbReference>
<dbReference type="Gene3D" id="1.10.10.10">
    <property type="entry name" value="Winged helix-like DNA-binding domain superfamily/Winged helix DNA-binding domain"/>
    <property type="match status" value="1"/>
</dbReference>
<dbReference type="EMBL" id="JACOPH010000002">
    <property type="protein sequence ID" value="MBC5713564.1"/>
    <property type="molecule type" value="Genomic_DNA"/>
</dbReference>
<evidence type="ECO:0000259" key="4">
    <source>
        <dbReference type="PROSITE" id="PS50043"/>
    </source>
</evidence>
<dbReference type="Proteomes" id="UP000606720">
    <property type="component" value="Unassembled WGS sequence"/>
</dbReference>
<keyword evidence="2" id="KW-0238">DNA-binding</keyword>
<evidence type="ECO:0000256" key="2">
    <source>
        <dbReference type="ARBA" id="ARBA00023125"/>
    </source>
</evidence>
<dbReference type="SUPFAM" id="SSF46894">
    <property type="entry name" value="C-terminal effector domain of the bipartite response regulators"/>
    <property type="match status" value="1"/>
</dbReference>
<dbReference type="AlphaFoldDB" id="A0A923LME8"/>
<comment type="caution">
    <text evidence="5">The sequence shown here is derived from an EMBL/GenBank/DDBJ whole genome shotgun (WGS) entry which is preliminary data.</text>
</comment>
<dbReference type="RefSeq" id="WP_186866473.1">
    <property type="nucleotide sequence ID" value="NZ_JACOPH010000002.1"/>
</dbReference>
<evidence type="ECO:0000313" key="5">
    <source>
        <dbReference type="EMBL" id="MBC5713564.1"/>
    </source>
</evidence>
<evidence type="ECO:0000313" key="6">
    <source>
        <dbReference type="Proteomes" id="UP000606720"/>
    </source>
</evidence>
<dbReference type="PROSITE" id="PS50043">
    <property type="entry name" value="HTH_LUXR_2"/>
    <property type="match status" value="1"/>
</dbReference>
<reference evidence="5" key="1">
    <citation type="submission" date="2020-08" db="EMBL/GenBank/DDBJ databases">
        <title>Genome public.</title>
        <authorList>
            <person name="Liu C."/>
            <person name="Sun Q."/>
        </authorList>
    </citation>
    <scope>NUCLEOTIDE SEQUENCE</scope>
    <source>
        <strain evidence="5">BX1005</strain>
    </source>
</reference>
<gene>
    <name evidence="5" type="ORF">H8S17_04935</name>
</gene>
<proteinExistence type="predicted"/>
<organism evidence="5 6">
    <name type="scientific">Roseburia zhanii</name>
    <dbReference type="NCBI Taxonomy" id="2763064"/>
    <lineage>
        <taxon>Bacteria</taxon>
        <taxon>Bacillati</taxon>
        <taxon>Bacillota</taxon>
        <taxon>Clostridia</taxon>
        <taxon>Lachnospirales</taxon>
        <taxon>Lachnospiraceae</taxon>
        <taxon>Roseburia</taxon>
    </lineage>
</organism>
<name>A0A923LME8_9FIRM</name>
<keyword evidence="1" id="KW-0805">Transcription regulation</keyword>
<keyword evidence="3" id="KW-0804">Transcription</keyword>